<sequence>MNLLQSAKNYANKGLSVISTDNSKTSIFAWKKYQSNIATDQELEQMFNTPKAKGIAVICGAVSGNLEVIDVDCKYGIKWEEYEAKILDAHPELYARLKIIKTKSNGYHIYYRCETIEGNQKLAERPATDDEKFINPNAKQFVLIETRGEAGYVIAPPTEGYTPLDKNDIPIITIDERDLLLSIARSFTQLIEHIKQPVMPTTGSNLTVWDDYNQRGDLIALMEKHGWKVVREDAERFYLLRPGQTTSVTSAVIFKDKRIFYPHTTSTSFQNKGYNPFAVYTHLECNGDYKKACKQLSDVYGNANTDGWFWFENDRGSIVISRYKLQEWLHDNYVQLYFHNVNSGAYRLVHTDNKKISEVHAEDIKKYVKRELVKHGHINVMEAIMKQTNSIFTDSFFEYIDKAEVKILHDKQDKCYFPFKNNIVVITKDNISTINYGTVDEYIWESQIIDMDIKINNDFDPLSSVFFKFLCKISGDDAKRVQYAMTLIGYILHSFKDPSKPYAPILAEETDDESKGGGTGKGLFFQAIGKLIPVVRIDGKTFKPDKPFAYQRVTLGTKLVIIEDCPKNVDFEKFYPTITEGITIEKKNQDELFLNFAESPKIAFTTNYTISNNSEHSRRRQRVLEFAPFFNSKNTPLDVFGHTFFDDWDQDEWTKFYNLMFYCVKEYMEIGIVPVDNSAKLKRKQIKQQFGEDFLDYYDDIESGRLVSITEEWKGFLMRNELDKKEYSLKRFKKGLVIASEVFQNEFMEEKNWQHNNIKMFKINKNSNNIGKSLTDKEDLF</sequence>
<accession>A0A6J5NT16</accession>
<name>A0A6J5NT16_9CAUD</name>
<dbReference type="SUPFAM" id="SSF56747">
    <property type="entry name" value="Prim-pol domain"/>
    <property type="match status" value="1"/>
</dbReference>
<reference evidence="2" key="1">
    <citation type="submission" date="2020-04" db="EMBL/GenBank/DDBJ databases">
        <authorList>
            <person name="Chiriac C."/>
            <person name="Salcher M."/>
            <person name="Ghai R."/>
            <person name="Kavagutti S V."/>
        </authorList>
    </citation>
    <scope>NUCLEOTIDE SEQUENCE</scope>
</reference>
<evidence type="ECO:0000313" key="2">
    <source>
        <dbReference type="EMBL" id="CAB4162103.1"/>
    </source>
</evidence>
<dbReference type="SMART" id="SM00943">
    <property type="entry name" value="Prim-Pol"/>
    <property type="match status" value="1"/>
</dbReference>
<dbReference type="EMBL" id="LR796733">
    <property type="protein sequence ID" value="CAB4162103.1"/>
    <property type="molecule type" value="Genomic_DNA"/>
</dbReference>
<dbReference type="InterPro" id="IPR015330">
    <property type="entry name" value="DNA_primase/pol_bifunc_N"/>
</dbReference>
<feature type="domain" description="DNA primase/polymerase bifunctional N-terminal" evidence="1">
    <location>
        <begin position="7"/>
        <end position="181"/>
    </location>
</feature>
<evidence type="ECO:0000259" key="1">
    <source>
        <dbReference type="SMART" id="SM00943"/>
    </source>
</evidence>
<dbReference type="Gene3D" id="3.30.720.160">
    <property type="entry name" value="Bifunctional DNA primase/polymerase, N-terminal"/>
    <property type="match status" value="1"/>
</dbReference>
<proteinExistence type="predicted"/>
<organism evidence="2">
    <name type="scientific">uncultured Caudovirales phage</name>
    <dbReference type="NCBI Taxonomy" id="2100421"/>
    <lineage>
        <taxon>Viruses</taxon>
        <taxon>Duplodnaviria</taxon>
        <taxon>Heunggongvirae</taxon>
        <taxon>Uroviricota</taxon>
        <taxon>Caudoviricetes</taxon>
        <taxon>Peduoviridae</taxon>
        <taxon>Maltschvirus</taxon>
        <taxon>Maltschvirus maltsch</taxon>
    </lineage>
</organism>
<protein>
    <submittedName>
        <fullName evidence="2">DNA primase/polymerase, bifunctional, N-terminal</fullName>
    </submittedName>
</protein>
<dbReference type="Pfam" id="PF09250">
    <property type="entry name" value="Prim-Pol"/>
    <property type="match status" value="1"/>
</dbReference>
<gene>
    <name evidence="2" type="ORF">UFOVP778_28</name>
</gene>